<dbReference type="OrthoDB" id="3697068at2"/>
<accession>A0A4R5KLL5</accession>
<sequence length="137" mass="15445">MNKPIGYWIKRLDAALEGHLDATLARLRLSRRQWQTLNVLAESPLSPGQLEGILNPLWGSDKRLRENELAALVGHGLIIMIDDRITLSESGHAKYLEAQRIVEESRKDLSMGIGIDEYAMALSVLERMTLNAERLAR</sequence>
<proteinExistence type="predicted"/>
<dbReference type="Gene3D" id="1.10.10.10">
    <property type="entry name" value="Winged helix-like DNA-binding domain superfamily/Winged helix DNA-binding domain"/>
    <property type="match status" value="1"/>
</dbReference>
<evidence type="ECO:0000313" key="1">
    <source>
        <dbReference type="EMBL" id="TDF95718.1"/>
    </source>
</evidence>
<protein>
    <submittedName>
        <fullName evidence="1">MarR family transcriptional regulator</fullName>
    </submittedName>
</protein>
<evidence type="ECO:0000313" key="2">
    <source>
        <dbReference type="Proteomes" id="UP000295511"/>
    </source>
</evidence>
<reference evidence="1 2" key="1">
    <citation type="submission" date="2019-03" db="EMBL/GenBank/DDBJ databases">
        <title>Whole genome sequence of Arthrobacter sp JH1-1.</title>
        <authorList>
            <person name="Trinh H.N."/>
        </authorList>
    </citation>
    <scope>NUCLEOTIDE SEQUENCE [LARGE SCALE GENOMIC DNA]</scope>
    <source>
        <strain evidence="1 2">JH1-1</strain>
    </source>
</reference>
<dbReference type="InterPro" id="IPR036390">
    <property type="entry name" value="WH_DNA-bd_sf"/>
</dbReference>
<keyword evidence="2" id="KW-1185">Reference proteome</keyword>
<name>A0A4R5KLL5_9MICC</name>
<dbReference type="InterPro" id="IPR036388">
    <property type="entry name" value="WH-like_DNA-bd_sf"/>
</dbReference>
<comment type="caution">
    <text evidence="1">The sequence shown here is derived from an EMBL/GenBank/DDBJ whole genome shotgun (WGS) entry which is preliminary data.</text>
</comment>
<dbReference type="AlphaFoldDB" id="A0A4R5KLL5"/>
<dbReference type="EMBL" id="SMRU01000012">
    <property type="protein sequence ID" value="TDF95718.1"/>
    <property type="molecule type" value="Genomic_DNA"/>
</dbReference>
<organism evidence="1 2">
    <name type="scientific">Arthrobacter terricola</name>
    <dbReference type="NCBI Taxonomy" id="2547396"/>
    <lineage>
        <taxon>Bacteria</taxon>
        <taxon>Bacillati</taxon>
        <taxon>Actinomycetota</taxon>
        <taxon>Actinomycetes</taxon>
        <taxon>Micrococcales</taxon>
        <taxon>Micrococcaceae</taxon>
        <taxon>Arthrobacter</taxon>
    </lineage>
</organism>
<gene>
    <name evidence="1" type="ORF">E1809_11940</name>
</gene>
<dbReference type="Proteomes" id="UP000295511">
    <property type="component" value="Unassembled WGS sequence"/>
</dbReference>
<dbReference type="RefSeq" id="WP_133204450.1">
    <property type="nucleotide sequence ID" value="NZ_SMRU01000012.1"/>
</dbReference>
<dbReference type="SUPFAM" id="SSF46785">
    <property type="entry name" value="Winged helix' DNA-binding domain"/>
    <property type="match status" value="1"/>
</dbReference>